<dbReference type="Proteomes" id="UP000006727">
    <property type="component" value="Chromosome 4"/>
</dbReference>
<reference evidence="1 3" key="1">
    <citation type="journal article" date="2008" name="Science">
        <title>The Physcomitrella genome reveals evolutionary insights into the conquest of land by plants.</title>
        <authorList>
            <person name="Rensing S."/>
            <person name="Lang D."/>
            <person name="Zimmer A."/>
            <person name="Terry A."/>
            <person name="Salamov A."/>
            <person name="Shapiro H."/>
            <person name="Nishiyama T."/>
            <person name="Perroud P.-F."/>
            <person name="Lindquist E."/>
            <person name="Kamisugi Y."/>
            <person name="Tanahashi T."/>
            <person name="Sakakibara K."/>
            <person name="Fujita T."/>
            <person name="Oishi K."/>
            <person name="Shin-I T."/>
            <person name="Kuroki Y."/>
            <person name="Toyoda A."/>
            <person name="Suzuki Y."/>
            <person name="Hashimoto A."/>
            <person name="Yamaguchi K."/>
            <person name="Sugano A."/>
            <person name="Kohara Y."/>
            <person name="Fujiyama A."/>
            <person name="Anterola A."/>
            <person name="Aoki S."/>
            <person name="Ashton N."/>
            <person name="Barbazuk W.B."/>
            <person name="Barker E."/>
            <person name="Bennetzen J."/>
            <person name="Bezanilla M."/>
            <person name="Blankenship R."/>
            <person name="Cho S.H."/>
            <person name="Dutcher S."/>
            <person name="Estelle M."/>
            <person name="Fawcett J.A."/>
            <person name="Gundlach H."/>
            <person name="Hanada K."/>
            <person name="Heyl A."/>
            <person name="Hicks K.A."/>
            <person name="Hugh J."/>
            <person name="Lohr M."/>
            <person name="Mayer K."/>
            <person name="Melkozernov A."/>
            <person name="Murata T."/>
            <person name="Nelson D."/>
            <person name="Pils B."/>
            <person name="Prigge M."/>
            <person name="Reiss B."/>
            <person name="Renner T."/>
            <person name="Rombauts S."/>
            <person name="Rushton P."/>
            <person name="Sanderfoot A."/>
            <person name="Schween G."/>
            <person name="Shiu S.-H."/>
            <person name="Stueber K."/>
            <person name="Theodoulou F.L."/>
            <person name="Tu H."/>
            <person name="Van de Peer Y."/>
            <person name="Verrier P.J."/>
            <person name="Waters E."/>
            <person name="Wood A."/>
            <person name="Yang L."/>
            <person name="Cove D."/>
            <person name="Cuming A."/>
            <person name="Hasebe M."/>
            <person name="Lucas S."/>
            <person name="Mishler D.B."/>
            <person name="Reski R."/>
            <person name="Grigoriev I."/>
            <person name="Quatrano R.S."/>
            <person name="Boore J.L."/>
        </authorList>
    </citation>
    <scope>NUCLEOTIDE SEQUENCE [LARGE SCALE GENOMIC DNA]</scope>
    <source>
        <strain evidence="2 3">cv. Gransden 2004</strain>
    </source>
</reference>
<accession>A0A2K1KLM3</accession>
<organism evidence="1">
    <name type="scientific">Physcomitrium patens</name>
    <name type="common">Spreading-leaved earth moss</name>
    <name type="synonym">Physcomitrella patens</name>
    <dbReference type="NCBI Taxonomy" id="3218"/>
    <lineage>
        <taxon>Eukaryota</taxon>
        <taxon>Viridiplantae</taxon>
        <taxon>Streptophyta</taxon>
        <taxon>Embryophyta</taxon>
        <taxon>Bryophyta</taxon>
        <taxon>Bryophytina</taxon>
        <taxon>Bryopsida</taxon>
        <taxon>Funariidae</taxon>
        <taxon>Funariales</taxon>
        <taxon>Funariaceae</taxon>
        <taxon>Physcomitrium</taxon>
    </lineage>
</organism>
<sequence length="537" mass="60247">MHLHLHQIIVMTPWKPVLLGIACVVGLLLLLPSSLVLGTPLDDYVNKPDANYRWHDTGRRLKGRFITGSWHGVVLNMTSQSWLSSAEVDLPIWTHNLVILIPKRVEYETAFLLIGGGSNTHGPPTATDELLLLAAALAVKTKTLAAVVYQVPNQPLHFSGDEEHCPRSEDDIIAYTWARFMEDTGRVEWPAHVPMTKAAVRALDTVQAYASRQLNLQVEFFVVGGASKRGWTTWLTGAVDKRVVGIVPMVMDLLKSGKNLHHFYRSLGGWPVSFEPYYFCNVTAKLDTTEFDQLMAIEDPYLYIQRLTMPKLVVTASNDEFFLIDDSIHFWDELEGENHHLILANSEHSLMTGLLKLLSATEAFHLSIAMDRHSMKHTVARSIPWTVGSVVNSRPKCWWSFDRETGRVVVSASEQPLAAILWYAHTISSSERRDFRWLTADSGNCSTVIVGGMCFQPIFFRPRKISISAFDLSSNGTFTYMTTVTLPKNGYGAYFVEMKFRGPQLSSPFTFTTEAVIAPDEYPFADCHGPHCRGTLV</sequence>
<dbReference type="PANTHER" id="PTHR31497">
    <property type="entry name" value="AUTOCRINE PROLIFERATION REPRESSOR PROTEIN A"/>
    <property type="match status" value="1"/>
</dbReference>
<dbReference type="InterPro" id="IPR029058">
    <property type="entry name" value="AB_hydrolase_fold"/>
</dbReference>
<dbReference type="GeneID" id="112280899"/>
<protein>
    <submittedName>
        <fullName evidence="1 2">Uncharacterized protein</fullName>
    </submittedName>
</protein>
<dbReference type="Gramene" id="Pp3c4_190V3.1">
    <property type="protein sequence ID" value="Pp3c4_190V3.1"/>
    <property type="gene ID" value="Pp3c4_190"/>
</dbReference>
<dbReference type="InterPro" id="IPR009199">
    <property type="entry name" value="PhoPQ-act_pathogen-rel_PqaA"/>
</dbReference>
<evidence type="ECO:0000313" key="1">
    <source>
        <dbReference type="EMBL" id="PNR54677.1"/>
    </source>
</evidence>
<gene>
    <name evidence="2" type="primary">LOC112280899</name>
    <name evidence="1" type="ORF">PHYPA_005570</name>
</gene>
<evidence type="ECO:0000313" key="2">
    <source>
        <dbReference type="EnsemblPlants" id="Pp3c4_190V3.1"/>
    </source>
</evidence>
<dbReference type="SUPFAM" id="SSF53474">
    <property type="entry name" value="alpha/beta-Hydrolases"/>
    <property type="match status" value="1"/>
</dbReference>
<evidence type="ECO:0000313" key="3">
    <source>
        <dbReference type="Proteomes" id="UP000006727"/>
    </source>
</evidence>
<reference evidence="1 3" key="2">
    <citation type="journal article" date="2018" name="Plant J.">
        <title>The Physcomitrella patens chromosome-scale assembly reveals moss genome structure and evolution.</title>
        <authorList>
            <person name="Lang D."/>
            <person name="Ullrich K.K."/>
            <person name="Murat F."/>
            <person name="Fuchs J."/>
            <person name="Jenkins J."/>
            <person name="Haas F.B."/>
            <person name="Piednoel M."/>
            <person name="Gundlach H."/>
            <person name="Van Bel M."/>
            <person name="Meyberg R."/>
            <person name="Vives C."/>
            <person name="Morata J."/>
            <person name="Symeonidi A."/>
            <person name="Hiss M."/>
            <person name="Muchero W."/>
            <person name="Kamisugi Y."/>
            <person name="Saleh O."/>
            <person name="Blanc G."/>
            <person name="Decker E.L."/>
            <person name="van Gessel N."/>
            <person name="Grimwood J."/>
            <person name="Hayes R.D."/>
            <person name="Graham S.W."/>
            <person name="Gunter L.E."/>
            <person name="McDaniel S.F."/>
            <person name="Hoernstein S.N.W."/>
            <person name="Larsson A."/>
            <person name="Li F.W."/>
            <person name="Perroud P.F."/>
            <person name="Phillips J."/>
            <person name="Ranjan P."/>
            <person name="Rokshar D.S."/>
            <person name="Rothfels C.J."/>
            <person name="Schneider L."/>
            <person name="Shu S."/>
            <person name="Stevenson D.W."/>
            <person name="Thummler F."/>
            <person name="Tillich M."/>
            <person name="Villarreal Aguilar J.C."/>
            <person name="Widiez T."/>
            <person name="Wong G.K."/>
            <person name="Wymore A."/>
            <person name="Zhang Y."/>
            <person name="Zimmer A.D."/>
            <person name="Quatrano R.S."/>
            <person name="Mayer K.F.X."/>
            <person name="Goodstein D."/>
            <person name="Casacuberta J.M."/>
            <person name="Vandepoele K."/>
            <person name="Reski R."/>
            <person name="Cuming A.C."/>
            <person name="Tuskan G.A."/>
            <person name="Maumus F."/>
            <person name="Salse J."/>
            <person name="Schmutz J."/>
            <person name="Rensing S.A."/>
        </authorList>
    </citation>
    <scope>NUCLEOTIDE SEQUENCE [LARGE SCALE GENOMIC DNA]</scope>
    <source>
        <strain evidence="2 3">cv. Gransden 2004</strain>
    </source>
</reference>
<dbReference type="Pfam" id="PF10142">
    <property type="entry name" value="PhoPQ_related"/>
    <property type="match status" value="1"/>
</dbReference>
<dbReference type="RefSeq" id="XP_024372585.1">
    <property type="nucleotide sequence ID" value="XM_024516817.2"/>
</dbReference>
<name>A0A2K1KLM3_PHYPA</name>
<dbReference type="PaxDb" id="3218-PP1S267_84V6.1"/>
<dbReference type="EnsemblPlants" id="Pp3c4_190V3.1">
    <property type="protein sequence ID" value="Pp3c4_190V3.1"/>
    <property type="gene ID" value="Pp3c4_190"/>
</dbReference>
<dbReference type="Gramene" id="Pp3c4_190V3.2">
    <property type="protein sequence ID" value="Pp3c4_190V3.2"/>
    <property type="gene ID" value="Pp3c4_190"/>
</dbReference>
<dbReference type="EnsemblPlants" id="Pp3c4_190V3.2">
    <property type="protein sequence ID" value="Pp3c4_190V3.2"/>
    <property type="gene ID" value="Pp3c4_190"/>
</dbReference>
<proteinExistence type="predicted"/>
<dbReference type="KEGG" id="ppp:112280899"/>
<keyword evidence="3" id="KW-1185">Reference proteome</keyword>
<reference evidence="2" key="3">
    <citation type="submission" date="2020-12" db="UniProtKB">
        <authorList>
            <consortium name="EnsemblPlants"/>
        </authorList>
    </citation>
    <scope>IDENTIFICATION</scope>
</reference>
<dbReference type="PANTHER" id="PTHR31497:SF0">
    <property type="entry name" value="AUTOCRINE PROLIFERATION REPRESSOR PROTEIN A"/>
    <property type="match status" value="1"/>
</dbReference>
<dbReference type="Gene3D" id="3.40.50.1820">
    <property type="entry name" value="alpha/beta hydrolase"/>
    <property type="match status" value="1"/>
</dbReference>
<dbReference type="EMBL" id="ABEU02000004">
    <property type="protein sequence ID" value="PNR54677.1"/>
    <property type="molecule type" value="Genomic_DNA"/>
</dbReference>
<dbReference type="OMA" id="HNLELTH"/>
<dbReference type="OrthoDB" id="2020799at2759"/>
<dbReference type="AlphaFoldDB" id="A0A2K1KLM3"/>